<reference evidence="5" key="1">
    <citation type="journal article" date="2021" name="bioRxiv">
        <title>Whole Genome Assembly and Annotation of Northern Wild Rice, Zizania palustris L., Supports a Whole Genome Duplication in the Zizania Genus.</title>
        <authorList>
            <person name="Haas M."/>
            <person name="Kono T."/>
            <person name="Macchietto M."/>
            <person name="Millas R."/>
            <person name="McGilp L."/>
            <person name="Shao M."/>
            <person name="Duquette J."/>
            <person name="Hirsch C.N."/>
            <person name="Kimball J."/>
        </authorList>
    </citation>
    <scope>NUCLEOTIDE SEQUENCE</scope>
    <source>
        <tissue evidence="5">Fresh leaf tissue</tissue>
    </source>
</reference>
<feature type="region of interest" description="Disordered" evidence="3">
    <location>
        <begin position="1"/>
        <end position="28"/>
    </location>
</feature>
<dbReference type="Proteomes" id="UP000729402">
    <property type="component" value="Unassembled WGS sequence"/>
</dbReference>
<evidence type="ECO:0000256" key="1">
    <source>
        <dbReference type="ARBA" id="ARBA00005711"/>
    </source>
</evidence>
<evidence type="ECO:0000313" key="5">
    <source>
        <dbReference type="EMBL" id="KAG8071341.1"/>
    </source>
</evidence>
<feature type="compositionally biased region" description="Low complexity" evidence="3">
    <location>
        <begin position="67"/>
        <end position="82"/>
    </location>
</feature>
<feature type="compositionally biased region" description="Basic and acidic residues" evidence="3">
    <location>
        <begin position="182"/>
        <end position="192"/>
    </location>
</feature>
<dbReference type="PANTHER" id="PTHR31471">
    <property type="entry name" value="OS02G0116800 PROTEIN"/>
    <property type="match status" value="1"/>
</dbReference>
<name>A0A8J5VTN0_ZIZPA</name>
<feature type="compositionally biased region" description="Basic and acidic residues" evidence="3">
    <location>
        <begin position="109"/>
        <end position="120"/>
    </location>
</feature>
<keyword evidence="6" id="KW-1185">Reference proteome</keyword>
<evidence type="ECO:0000313" key="6">
    <source>
        <dbReference type="Proteomes" id="UP000729402"/>
    </source>
</evidence>
<comment type="similarity">
    <text evidence="1">Belongs to the remorin family.</text>
</comment>
<dbReference type="OrthoDB" id="687404at2759"/>
<feature type="compositionally biased region" description="Low complexity" evidence="3">
    <location>
        <begin position="9"/>
        <end position="18"/>
    </location>
</feature>
<feature type="compositionally biased region" description="Low complexity" evidence="3">
    <location>
        <begin position="153"/>
        <end position="167"/>
    </location>
</feature>
<evidence type="ECO:0000259" key="4">
    <source>
        <dbReference type="Pfam" id="PF03763"/>
    </source>
</evidence>
<evidence type="ECO:0000256" key="3">
    <source>
        <dbReference type="SAM" id="MobiDB-lite"/>
    </source>
</evidence>
<evidence type="ECO:0000256" key="2">
    <source>
        <dbReference type="SAM" id="Coils"/>
    </source>
</evidence>
<accession>A0A8J5VTN0</accession>
<gene>
    <name evidence="5" type="ORF">GUJ93_ZPchr0006g46179</name>
</gene>
<proteinExistence type="inferred from homology"/>
<feature type="region of interest" description="Disordered" evidence="3">
    <location>
        <begin position="57"/>
        <end position="120"/>
    </location>
</feature>
<dbReference type="Pfam" id="PF03763">
    <property type="entry name" value="Remorin_C"/>
    <property type="match status" value="1"/>
</dbReference>
<feature type="region of interest" description="Disordered" evidence="3">
    <location>
        <begin position="173"/>
        <end position="192"/>
    </location>
</feature>
<keyword evidence="2" id="KW-0175">Coiled coil</keyword>
<dbReference type="InterPro" id="IPR005516">
    <property type="entry name" value="Remorin_C"/>
</dbReference>
<protein>
    <recommendedName>
        <fullName evidence="4">Remorin C-terminal domain-containing protein</fullName>
    </recommendedName>
</protein>
<dbReference type="AlphaFoldDB" id="A0A8J5VTN0"/>
<feature type="region of interest" description="Disordered" evidence="3">
    <location>
        <begin position="138"/>
        <end position="167"/>
    </location>
</feature>
<organism evidence="5 6">
    <name type="scientific">Zizania palustris</name>
    <name type="common">Northern wild rice</name>
    <dbReference type="NCBI Taxonomy" id="103762"/>
    <lineage>
        <taxon>Eukaryota</taxon>
        <taxon>Viridiplantae</taxon>
        <taxon>Streptophyta</taxon>
        <taxon>Embryophyta</taxon>
        <taxon>Tracheophyta</taxon>
        <taxon>Spermatophyta</taxon>
        <taxon>Magnoliopsida</taxon>
        <taxon>Liliopsida</taxon>
        <taxon>Poales</taxon>
        <taxon>Poaceae</taxon>
        <taxon>BOP clade</taxon>
        <taxon>Oryzoideae</taxon>
        <taxon>Oryzeae</taxon>
        <taxon>Zizaniinae</taxon>
        <taxon>Zizania</taxon>
    </lineage>
</organism>
<dbReference type="PANTHER" id="PTHR31471:SF16">
    <property type="entry name" value="OS02G0602000 PROTEIN"/>
    <property type="match status" value="1"/>
</dbReference>
<comment type="caution">
    <text evidence="5">The sequence shown here is derived from an EMBL/GenBank/DDBJ whole genome shotgun (WGS) entry which is preliminary data.</text>
</comment>
<feature type="domain" description="Remorin C-terminal" evidence="4">
    <location>
        <begin position="220"/>
        <end position="298"/>
    </location>
</feature>
<dbReference type="EMBL" id="JAAALK010000283">
    <property type="protein sequence ID" value="KAG8071341.1"/>
    <property type="molecule type" value="Genomic_DNA"/>
</dbReference>
<reference evidence="5" key="2">
    <citation type="submission" date="2021-02" db="EMBL/GenBank/DDBJ databases">
        <authorList>
            <person name="Kimball J.A."/>
            <person name="Haas M.W."/>
            <person name="Macchietto M."/>
            <person name="Kono T."/>
            <person name="Duquette J."/>
            <person name="Shao M."/>
        </authorList>
    </citation>
    <scope>NUCLEOTIDE SEQUENCE</scope>
    <source>
        <tissue evidence="5">Fresh leaf tissue</tissue>
    </source>
</reference>
<feature type="coiled-coil region" evidence="2">
    <location>
        <begin position="245"/>
        <end position="272"/>
    </location>
</feature>
<sequence>MRRSPQGKSSVSRSGASARRYETYSARSTSSNLLACYARTKPRPSKWDDAQKWLSRAATDDEDGPRRSSSAAADGLLLPLAPRKGRTSWRSWSNADGESVPAGTAPVEAARDVVEGDTKRVDSVQAYERRPCVVSVRDVGTEMTPGGSKEPSRANTPRAAAPAVARPTAAHVARAAATPGRRQCDDGSRDNGRGVVDLGAAFESVRLRRDEAASARTPLSPATAWGEAERAKYMARYRCEEMKIQAWENRERRKAERQMRAAEEKAERTRLRAQARTAGKLATAQAHAKARRARAEAELALGPLAAAGGRGGKGGCLLTRSASWSSGRSLSLRLPLLCS</sequence>